<proteinExistence type="predicted"/>
<dbReference type="AlphaFoldDB" id="A0A0E9VP53"/>
<name>A0A0E9VP53_ANGAN</name>
<evidence type="ECO:0000313" key="1">
    <source>
        <dbReference type="EMBL" id="JAH79837.1"/>
    </source>
</evidence>
<dbReference type="EMBL" id="GBXM01028740">
    <property type="protein sequence ID" value="JAH79837.1"/>
    <property type="molecule type" value="Transcribed_RNA"/>
</dbReference>
<reference evidence="1" key="1">
    <citation type="submission" date="2014-11" db="EMBL/GenBank/DDBJ databases">
        <authorList>
            <person name="Amaro Gonzalez C."/>
        </authorList>
    </citation>
    <scope>NUCLEOTIDE SEQUENCE</scope>
</reference>
<protein>
    <submittedName>
        <fullName evidence="1">Uncharacterized protein</fullName>
    </submittedName>
</protein>
<organism evidence="1">
    <name type="scientific">Anguilla anguilla</name>
    <name type="common">European freshwater eel</name>
    <name type="synonym">Muraena anguilla</name>
    <dbReference type="NCBI Taxonomy" id="7936"/>
    <lineage>
        <taxon>Eukaryota</taxon>
        <taxon>Metazoa</taxon>
        <taxon>Chordata</taxon>
        <taxon>Craniata</taxon>
        <taxon>Vertebrata</taxon>
        <taxon>Euteleostomi</taxon>
        <taxon>Actinopterygii</taxon>
        <taxon>Neopterygii</taxon>
        <taxon>Teleostei</taxon>
        <taxon>Anguilliformes</taxon>
        <taxon>Anguillidae</taxon>
        <taxon>Anguilla</taxon>
    </lineage>
</organism>
<accession>A0A0E9VP53</accession>
<sequence length="20" mass="2390">MYLKQIHSTPKPKIITLHIQ</sequence>
<reference evidence="1" key="2">
    <citation type="journal article" date="2015" name="Fish Shellfish Immunol.">
        <title>Early steps in the European eel (Anguilla anguilla)-Vibrio vulnificus interaction in the gills: Role of the RtxA13 toxin.</title>
        <authorList>
            <person name="Callol A."/>
            <person name="Pajuelo D."/>
            <person name="Ebbesson L."/>
            <person name="Teles M."/>
            <person name="MacKenzie S."/>
            <person name="Amaro C."/>
        </authorList>
    </citation>
    <scope>NUCLEOTIDE SEQUENCE</scope>
</reference>